<dbReference type="EMBL" id="CP025494">
    <property type="protein sequence ID" value="AVE07126.1"/>
    <property type="molecule type" value="Genomic_DNA"/>
</dbReference>
<evidence type="ECO:0000313" key="3">
    <source>
        <dbReference type="Proteomes" id="UP000237830"/>
    </source>
</evidence>
<dbReference type="AlphaFoldDB" id="A0A2L1JFC7"/>
<dbReference type="Pfam" id="PF01656">
    <property type="entry name" value="CbiA"/>
    <property type="match status" value="1"/>
</dbReference>
<gene>
    <name evidence="2" type="ORF">CYL20_22050</name>
</gene>
<dbReference type="RefSeq" id="WP_104995504.1">
    <property type="nucleotide sequence ID" value="NZ_CP025494.1"/>
</dbReference>
<dbReference type="InterPro" id="IPR002586">
    <property type="entry name" value="CobQ/CobB/MinD/ParA_Nub-bd_dom"/>
</dbReference>
<protein>
    <recommendedName>
        <fullName evidence="1">CobQ/CobB/MinD/ParA nucleotide binding domain-containing protein</fullName>
    </recommendedName>
</protein>
<organism evidence="2 3">
    <name type="scientific">Pseudomonas palleroniana</name>
    <dbReference type="NCBI Taxonomy" id="191390"/>
    <lineage>
        <taxon>Bacteria</taxon>
        <taxon>Pseudomonadati</taxon>
        <taxon>Pseudomonadota</taxon>
        <taxon>Gammaproteobacteria</taxon>
        <taxon>Pseudomonadales</taxon>
        <taxon>Pseudomonadaceae</taxon>
        <taxon>Pseudomonas</taxon>
    </lineage>
</organism>
<reference evidence="2 3" key="1">
    <citation type="submission" date="2017-12" db="EMBL/GenBank/DDBJ databases">
        <title>Genome sequence of Pseudomonas palleroniana MAB3.</title>
        <authorList>
            <person name="Nascimento F.X."/>
        </authorList>
    </citation>
    <scope>NUCLEOTIDE SEQUENCE [LARGE SCALE GENOMIC DNA]</scope>
    <source>
        <strain evidence="2 3">MAB3</strain>
    </source>
</reference>
<sequence>MKTLSELFKRILELYPAATISFNYPTIYIIVAHEDFSNIEENRRLPLFMDKCAILEPELLRIIHSSASQILLLTESELEDDYSFLLNNKLNNHWLSQHNACFKDNIRHENTQNINTIHFYGQKGGQARSSVVGALARDLADNGHKVLVIDADIEAPTLHTIFGIEQIEIENSLMGYAGWAAEPSYTSNPTIPGVYFIGCRPTNEDWEMDYEAFSLRCTLDPKSLADIFTKILNIENVKNGEFDTILVDHRTGATTSVIPIISTVPGPCVIFSRPNNQTTWMQGIKTLLSFNPKNPGAYVSFSLDNLKKRGHATEAEAEFKEKLLEILSEALVIDAEDPEPLPTDELERYYIPWFYDRAFFNSSLPKISQLQTENIYAISQLKEILGINKPTAKTPTPDIVTQSKTSSSGIIDETWFVESDMTRSILQQDSNLNYIFGRKGTGKSRLFKESVERGIGLPLLSPSEYGEIDANIPNSSDTYIKAILSNTNEDYEVFWWALIAARLEAERSNSQYKSILQNYARLGFQELSQIASPLQVVDKLRNRKINLLVDGLETAVPSTKLKRFVEGILLCMNTVQNSSDFRQRLSIRLFIRVDLAIGSQNIEQQTSGRKIDLYWDEQAQMNYALACIASNSWVQKKFPETIKKIEQHKQEICLGKLLTEECETFLLQIFPENLRRSNIKTITFIKTYFRDASSQDNEHLATFYPRLFLNFITSLFSHLEKLTNPIDENGKIVQSSIFESYDTAATNFINDAKQELAHAITLNPELSENLRQVNLLLDALKGKATPFTLDSLAQKICSDIGSSITEESIKSALRTMKDMGFFEQTPKDVSKWRAGRVYKSALKMKFVRGIKAKES</sequence>
<name>A0A2L1JFC7_9PSED</name>
<dbReference type="SUPFAM" id="SSF52540">
    <property type="entry name" value="P-loop containing nucleoside triphosphate hydrolases"/>
    <property type="match status" value="1"/>
</dbReference>
<dbReference type="InterPro" id="IPR027417">
    <property type="entry name" value="P-loop_NTPase"/>
</dbReference>
<accession>A0A2L1JFC7</accession>
<feature type="domain" description="CobQ/CobB/MinD/ParA nucleotide binding" evidence="1">
    <location>
        <begin position="119"/>
        <end position="283"/>
    </location>
</feature>
<evidence type="ECO:0000313" key="2">
    <source>
        <dbReference type="EMBL" id="AVE07126.1"/>
    </source>
</evidence>
<proteinExistence type="predicted"/>
<evidence type="ECO:0000259" key="1">
    <source>
        <dbReference type="Pfam" id="PF01656"/>
    </source>
</evidence>
<dbReference type="Gene3D" id="3.40.50.300">
    <property type="entry name" value="P-loop containing nucleotide triphosphate hydrolases"/>
    <property type="match status" value="1"/>
</dbReference>
<dbReference type="Proteomes" id="UP000237830">
    <property type="component" value="Chromosome"/>
</dbReference>